<sequence length="77" mass="8145">MSIASDLVIVPRHDIIYLVPSIQIPTSASHLAKLQHLPLRSHQSTPCLPSPSPPPLFSPAPPPPRLNTAAGPNMKGA</sequence>
<dbReference type="AlphaFoldDB" id="A0A5M8PEJ4"/>
<proteinExistence type="predicted"/>
<dbReference type="EMBL" id="VXIT01000018">
    <property type="protein sequence ID" value="KAA6407344.1"/>
    <property type="molecule type" value="Genomic_DNA"/>
</dbReference>
<feature type="compositionally biased region" description="Pro residues" evidence="1">
    <location>
        <begin position="48"/>
        <end position="65"/>
    </location>
</feature>
<organism evidence="2 3">
    <name type="scientific">Lasallia pustulata</name>
    <dbReference type="NCBI Taxonomy" id="136370"/>
    <lineage>
        <taxon>Eukaryota</taxon>
        <taxon>Fungi</taxon>
        <taxon>Dikarya</taxon>
        <taxon>Ascomycota</taxon>
        <taxon>Pezizomycotina</taxon>
        <taxon>Lecanoromycetes</taxon>
        <taxon>OSLEUM clade</taxon>
        <taxon>Umbilicariomycetidae</taxon>
        <taxon>Umbilicariales</taxon>
        <taxon>Umbilicariaceae</taxon>
        <taxon>Lasallia</taxon>
    </lineage>
</organism>
<protein>
    <submittedName>
        <fullName evidence="2">Uncharacterized protein</fullName>
    </submittedName>
</protein>
<reference evidence="2 3" key="1">
    <citation type="submission" date="2019-09" db="EMBL/GenBank/DDBJ databases">
        <title>The hologenome of the rock-dwelling lichen Lasallia pustulata.</title>
        <authorList>
            <person name="Greshake Tzovaras B."/>
            <person name="Segers F."/>
            <person name="Bicker A."/>
            <person name="Dal Grande F."/>
            <person name="Otte J."/>
            <person name="Hankeln T."/>
            <person name="Schmitt I."/>
            <person name="Ebersberger I."/>
        </authorList>
    </citation>
    <scope>NUCLEOTIDE SEQUENCE [LARGE SCALE GENOMIC DNA]</scope>
    <source>
        <strain evidence="2">A1-1</strain>
    </source>
</reference>
<comment type="caution">
    <text evidence="2">The sequence shown here is derived from an EMBL/GenBank/DDBJ whole genome shotgun (WGS) entry which is preliminary data.</text>
</comment>
<evidence type="ECO:0000313" key="2">
    <source>
        <dbReference type="EMBL" id="KAA6407344.1"/>
    </source>
</evidence>
<evidence type="ECO:0000313" key="3">
    <source>
        <dbReference type="Proteomes" id="UP000324767"/>
    </source>
</evidence>
<dbReference type="Proteomes" id="UP000324767">
    <property type="component" value="Unassembled WGS sequence"/>
</dbReference>
<accession>A0A5M8PEJ4</accession>
<feature type="region of interest" description="Disordered" evidence="1">
    <location>
        <begin position="40"/>
        <end position="77"/>
    </location>
</feature>
<name>A0A5M8PEJ4_9LECA</name>
<gene>
    <name evidence="2" type="ORF">FRX48_08892</name>
</gene>
<evidence type="ECO:0000256" key="1">
    <source>
        <dbReference type="SAM" id="MobiDB-lite"/>
    </source>
</evidence>